<evidence type="ECO:0000256" key="1">
    <source>
        <dbReference type="PROSITE-ProRule" id="PRU00464"/>
    </source>
</evidence>
<reference evidence="3 4" key="1">
    <citation type="submission" date="2021-05" db="EMBL/GenBank/DDBJ databases">
        <title>Culturable bacteria isolated from Daya Bay.</title>
        <authorList>
            <person name="Zheng W."/>
            <person name="Yu S."/>
            <person name="Huang Y."/>
        </authorList>
    </citation>
    <scope>NUCLEOTIDE SEQUENCE [LARGE SCALE GENOMIC DNA]</scope>
    <source>
        <strain evidence="3 4">DP4N28-5</strain>
    </source>
</reference>
<feature type="domain" description="HIT" evidence="2">
    <location>
        <begin position="212"/>
        <end position="319"/>
    </location>
</feature>
<accession>A0ABS6SX42</accession>
<dbReference type="SMART" id="SM00507">
    <property type="entry name" value="HNHc"/>
    <property type="match status" value="1"/>
</dbReference>
<dbReference type="PROSITE" id="PS00892">
    <property type="entry name" value="HIT_1"/>
    <property type="match status" value="1"/>
</dbReference>
<dbReference type="Pfam" id="PF01844">
    <property type="entry name" value="HNH"/>
    <property type="match status" value="1"/>
</dbReference>
<evidence type="ECO:0000259" key="2">
    <source>
        <dbReference type="PROSITE" id="PS51084"/>
    </source>
</evidence>
<protein>
    <submittedName>
        <fullName evidence="3">HIT domain-containing protein</fullName>
    </submittedName>
</protein>
<keyword evidence="4" id="KW-1185">Reference proteome</keyword>
<evidence type="ECO:0000313" key="4">
    <source>
        <dbReference type="Proteomes" id="UP000756530"/>
    </source>
</evidence>
<name>A0ABS6SX42_9RHOB</name>
<dbReference type="Proteomes" id="UP000756530">
    <property type="component" value="Unassembled WGS sequence"/>
</dbReference>
<dbReference type="InterPro" id="IPR011146">
    <property type="entry name" value="HIT-like"/>
</dbReference>
<dbReference type="InterPro" id="IPR003615">
    <property type="entry name" value="HNH_nuc"/>
</dbReference>
<feature type="short sequence motif" description="Histidine triad motif" evidence="1">
    <location>
        <begin position="304"/>
        <end position="308"/>
    </location>
</feature>
<dbReference type="PANTHER" id="PTHR42997:SF1">
    <property type="entry name" value="AP-4-A PHOSPHORYLASE"/>
    <property type="match status" value="1"/>
</dbReference>
<dbReference type="PANTHER" id="PTHR42997">
    <property type="entry name" value="HIT FAMILY HYDROLASE"/>
    <property type="match status" value="1"/>
</dbReference>
<dbReference type="Pfam" id="PF01230">
    <property type="entry name" value="HIT"/>
    <property type="match status" value="1"/>
</dbReference>
<comment type="caution">
    <text evidence="3">The sequence shown here is derived from an EMBL/GenBank/DDBJ whole genome shotgun (WGS) entry which is preliminary data.</text>
</comment>
<dbReference type="EMBL" id="JAHUZE010000001">
    <property type="protein sequence ID" value="MBV7377295.1"/>
    <property type="molecule type" value="Genomic_DNA"/>
</dbReference>
<dbReference type="InterPro" id="IPR019808">
    <property type="entry name" value="Histidine_triad_CS"/>
</dbReference>
<organism evidence="3 4">
    <name type="scientific">Maritimibacter dapengensis</name>
    <dbReference type="NCBI Taxonomy" id="2836868"/>
    <lineage>
        <taxon>Bacteria</taxon>
        <taxon>Pseudomonadati</taxon>
        <taxon>Pseudomonadota</taxon>
        <taxon>Alphaproteobacteria</taxon>
        <taxon>Rhodobacterales</taxon>
        <taxon>Roseobacteraceae</taxon>
        <taxon>Maritimibacter</taxon>
    </lineage>
</organism>
<dbReference type="CDD" id="cd00085">
    <property type="entry name" value="HNHc"/>
    <property type="match status" value="1"/>
</dbReference>
<dbReference type="InterPro" id="IPR052908">
    <property type="entry name" value="AP-4-A_phosphorylase"/>
</dbReference>
<dbReference type="RefSeq" id="WP_218390191.1">
    <property type="nucleotide sequence ID" value="NZ_JAHUZE010000001.1"/>
</dbReference>
<sequence length="334" mass="37807">MTERLSASQLEDFVRNRMKMSHIYQPVMLKVLLDAGGEVSVEDVSRALLVHDLSQVEYYAIRTKNMVGKVLHQNGIVEPMKRGNRIIGYRLNSEGLSELQRKALSALCDQKVAQFLKQRGAVLYDHRRPSDGYVPGSIRYTVLKRAKYRCELCGAHEDQAALHIDHIIPRAKGGPDDLSNFQALCITCNTNKRDNDDTDFRDVLNSYEERDESCLFCKIEADRIVGQNQLAYAIRDAYPVTELHTLVLPKRHVANYFDLYQPERNAIEDLLQRQRKEICTLDRSVSGFNIGANAGASAGQTVFHVHLHLIPRRGGDVQNPRGGVRGVITDKQSY</sequence>
<evidence type="ECO:0000313" key="3">
    <source>
        <dbReference type="EMBL" id="MBV7377295.1"/>
    </source>
</evidence>
<dbReference type="InterPro" id="IPR002711">
    <property type="entry name" value="HNH"/>
</dbReference>
<proteinExistence type="predicted"/>
<dbReference type="PROSITE" id="PS51084">
    <property type="entry name" value="HIT_2"/>
    <property type="match status" value="1"/>
</dbReference>
<gene>
    <name evidence="3" type="ORF">KJP28_00045</name>
</gene>